<reference evidence="2 3" key="1">
    <citation type="submission" date="2020-10" db="EMBL/GenBank/DDBJ databases">
        <title>Complete genome sequence of Paludibaculum fermentans P105T, a facultatively anaerobic acidobacterium capable of dissimilatory Fe(III) reduction.</title>
        <authorList>
            <person name="Dedysh S.N."/>
            <person name="Beletsky A.V."/>
            <person name="Kulichevskaya I.S."/>
            <person name="Mardanov A.V."/>
            <person name="Ravin N.V."/>
        </authorList>
    </citation>
    <scope>NUCLEOTIDE SEQUENCE [LARGE SCALE GENOMIC DNA]</scope>
    <source>
        <strain evidence="2 3">P105</strain>
    </source>
</reference>
<dbReference type="PANTHER" id="PTHR48098:SF1">
    <property type="entry name" value="DIACYLGLYCEROL ACYLTRANSFERASE_MYCOLYLTRANSFERASE AG85A"/>
    <property type="match status" value="1"/>
</dbReference>
<dbReference type="RefSeq" id="WP_194451870.1">
    <property type="nucleotide sequence ID" value="NZ_CP063849.1"/>
</dbReference>
<keyword evidence="1" id="KW-0732">Signal</keyword>
<dbReference type="Proteomes" id="UP000593892">
    <property type="component" value="Chromosome"/>
</dbReference>
<dbReference type="SUPFAM" id="SSF81296">
    <property type="entry name" value="E set domains"/>
    <property type="match status" value="1"/>
</dbReference>
<dbReference type="InterPro" id="IPR029058">
    <property type="entry name" value="AB_hydrolase_fold"/>
</dbReference>
<dbReference type="AlphaFoldDB" id="A0A7S7SNK1"/>
<proteinExistence type="predicted"/>
<dbReference type="Gene3D" id="3.40.50.1820">
    <property type="entry name" value="alpha/beta hydrolase"/>
    <property type="match status" value="1"/>
</dbReference>
<evidence type="ECO:0000313" key="2">
    <source>
        <dbReference type="EMBL" id="QOY90205.1"/>
    </source>
</evidence>
<feature type="chain" id="PRO_5032593764" evidence="1">
    <location>
        <begin position="19"/>
        <end position="395"/>
    </location>
</feature>
<dbReference type="InterPro" id="IPR014756">
    <property type="entry name" value="Ig_E-set"/>
</dbReference>
<evidence type="ECO:0000256" key="1">
    <source>
        <dbReference type="SAM" id="SignalP"/>
    </source>
</evidence>
<dbReference type="InterPro" id="IPR000801">
    <property type="entry name" value="Esterase-like"/>
</dbReference>
<feature type="signal peptide" evidence="1">
    <location>
        <begin position="1"/>
        <end position="18"/>
    </location>
</feature>
<sequence>MVKQAILLTSLACGLILAQPADDSSPASSNVMNAQYPRIHSDLRATFRLSAPDAHKVQVSIAHGRYDMSRGADGLWYATTPPLVPGFHYYSFNVDGASVADPSSHSYYGGSRDSSGIEVPEKGVDFYEAKSVPHGEVRIRWYLSKVTGQHRRCFVYTPPGYDTNTRGRYPVLYLQHGSGEDETGWIFQGRANLILDNLISAGKAKPMIVVMENGYASVGGQSKLPAAATDLDKPAPKVGGYPADTSGFNDVMLQDVIPMIDGAYRTLADREHRAMAGLSMGGNQTCQLTFRNLDKFAWIGAFSGTGNGLSTAPIDAKTFIGGVFADGAALNAKLRLLWIGMGTEEPDPFPGAIGSFRKMLDLSGVKYVYFVSPGTAHEWQTWRRDLNDFAPRLFR</sequence>
<keyword evidence="3" id="KW-1185">Reference proteome</keyword>
<evidence type="ECO:0000313" key="3">
    <source>
        <dbReference type="Proteomes" id="UP000593892"/>
    </source>
</evidence>
<name>A0A7S7SNK1_PALFE</name>
<dbReference type="KEGG" id="pfer:IRI77_09690"/>
<dbReference type="Pfam" id="PF00756">
    <property type="entry name" value="Esterase"/>
    <property type="match status" value="1"/>
</dbReference>
<dbReference type="EMBL" id="CP063849">
    <property type="protein sequence ID" value="QOY90205.1"/>
    <property type="molecule type" value="Genomic_DNA"/>
</dbReference>
<dbReference type="PANTHER" id="PTHR48098">
    <property type="entry name" value="ENTEROCHELIN ESTERASE-RELATED"/>
    <property type="match status" value="1"/>
</dbReference>
<dbReference type="InterPro" id="IPR050583">
    <property type="entry name" value="Mycobacterial_A85_antigen"/>
</dbReference>
<dbReference type="InterPro" id="IPR013783">
    <property type="entry name" value="Ig-like_fold"/>
</dbReference>
<dbReference type="Gene3D" id="2.60.40.10">
    <property type="entry name" value="Immunoglobulins"/>
    <property type="match status" value="1"/>
</dbReference>
<protein>
    <submittedName>
        <fullName evidence="2">Esterase</fullName>
    </submittedName>
</protein>
<accession>A0A7S7SNK1</accession>
<dbReference type="GO" id="GO:0016747">
    <property type="term" value="F:acyltransferase activity, transferring groups other than amino-acyl groups"/>
    <property type="evidence" value="ECO:0007669"/>
    <property type="project" value="TreeGrafter"/>
</dbReference>
<dbReference type="CDD" id="cd02858">
    <property type="entry name" value="E_set_Esterase_N"/>
    <property type="match status" value="1"/>
</dbReference>
<organism evidence="2 3">
    <name type="scientific">Paludibaculum fermentans</name>
    <dbReference type="NCBI Taxonomy" id="1473598"/>
    <lineage>
        <taxon>Bacteria</taxon>
        <taxon>Pseudomonadati</taxon>
        <taxon>Acidobacteriota</taxon>
        <taxon>Terriglobia</taxon>
        <taxon>Bryobacterales</taxon>
        <taxon>Bryobacteraceae</taxon>
        <taxon>Paludibaculum</taxon>
    </lineage>
</organism>
<dbReference type="SUPFAM" id="SSF53474">
    <property type="entry name" value="alpha/beta-Hydrolases"/>
    <property type="match status" value="1"/>
</dbReference>
<gene>
    <name evidence="2" type="ORF">IRI77_09690</name>
</gene>